<evidence type="ECO:0000313" key="2">
    <source>
        <dbReference type="EMBL" id="KOO46707.1"/>
    </source>
</evidence>
<organism evidence="2 3">
    <name type="scientific">Viridibacillus arvi</name>
    <dbReference type="NCBI Taxonomy" id="263475"/>
    <lineage>
        <taxon>Bacteria</taxon>
        <taxon>Bacillati</taxon>
        <taxon>Bacillota</taxon>
        <taxon>Bacilli</taxon>
        <taxon>Bacillales</taxon>
        <taxon>Caryophanaceae</taxon>
        <taxon>Viridibacillus</taxon>
    </lineage>
</organism>
<dbReference type="PROSITE" id="PS51186">
    <property type="entry name" value="GNAT"/>
    <property type="match status" value="1"/>
</dbReference>
<sequence>MELETNRLKIISCTVKTVQIALNQNYDNGPEIPNNLERLAKDTSLLNWGSWMVVRKSDDIVIGDLEFKGKPDGKGVVEIGYGFLKEYWNNGYATEAVGALIQWAFDTSKVEKVIAGTLQDNYGSIRVLEKLGMKKVGYTETMIDWELSKQIC</sequence>
<gene>
    <name evidence="2" type="ORF">AMD00_22565</name>
</gene>
<dbReference type="STRING" id="263475.AMD00_22565"/>
<keyword evidence="3" id="KW-1185">Reference proteome</keyword>
<dbReference type="RefSeq" id="WP_053419250.1">
    <property type="nucleotide sequence ID" value="NZ_JBCMNK010000006.1"/>
</dbReference>
<name>A0A0M0L752_9BACL</name>
<dbReference type="OrthoDB" id="452315at2"/>
<protein>
    <submittedName>
        <fullName evidence="2">GNAT family acetyltransferase</fullName>
    </submittedName>
</protein>
<dbReference type="Gene3D" id="3.40.630.30">
    <property type="match status" value="1"/>
</dbReference>
<keyword evidence="2" id="KW-0808">Transferase</keyword>
<accession>A0A0M0L752</accession>
<dbReference type="PANTHER" id="PTHR43792:SF13">
    <property type="entry name" value="ACETYLTRANSFERASE"/>
    <property type="match status" value="1"/>
</dbReference>
<comment type="caution">
    <text evidence="2">The sequence shown here is derived from an EMBL/GenBank/DDBJ whole genome shotgun (WGS) entry which is preliminary data.</text>
</comment>
<dbReference type="GO" id="GO:0016747">
    <property type="term" value="F:acyltransferase activity, transferring groups other than amino-acyl groups"/>
    <property type="evidence" value="ECO:0007669"/>
    <property type="project" value="InterPro"/>
</dbReference>
<dbReference type="GeneID" id="301138886"/>
<dbReference type="PANTHER" id="PTHR43792">
    <property type="entry name" value="GNAT FAMILY, PUTATIVE (AFU_ORTHOLOGUE AFUA_3G00765)-RELATED-RELATED"/>
    <property type="match status" value="1"/>
</dbReference>
<proteinExistence type="predicted"/>
<dbReference type="AlphaFoldDB" id="A0A0M0L752"/>
<dbReference type="Proteomes" id="UP000036867">
    <property type="component" value="Unassembled WGS sequence"/>
</dbReference>
<dbReference type="SUPFAM" id="SSF55729">
    <property type="entry name" value="Acyl-CoA N-acyltransferases (Nat)"/>
    <property type="match status" value="1"/>
</dbReference>
<dbReference type="EMBL" id="LILB01000017">
    <property type="protein sequence ID" value="KOO46707.1"/>
    <property type="molecule type" value="Genomic_DNA"/>
</dbReference>
<dbReference type="InterPro" id="IPR051531">
    <property type="entry name" value="N-acetyltransferase"/>
</dbReference>
<evidence type="ECO:0000259" key="1">
    <source>
        <dbReference type="PROSITE" id="PS51186"/>
    </source>
</evidence>
<dbReference type="Pfam" id="PF13302">
    <property type="entry name" value="Acetyltransf_3"/>
    <property type="match status" value="1"/>
</dbReference>
<dbReference type="InterPro" id="IPR016181">
    <property type="entry name" value="Acyl_CoA_acyltransferase"/>
</dbReference>
<evidence type="ECO:0000313" key="3">
    <source>
        <dbReference type="Proteomes" id="UP000036867"/>
    </source>
</evidence>
<feature type="domain" description="N-acetyltransferase" evidence="1">
    <location>
        <begin position="8"/>
        <end position="152"/>
    </location>
</feature>
<dbReference type="InterPro" id="IPR000182">
    <property type="entry name" value="GNAT_dom"/>
</dbReference>
<reference evidence="3" key="1">
    <citation type="submission" date="2015-08" db="EMBL/GenBank/DDBJ databases">
        <title>Fjat-10028 dsm 16317.</title>
        <authorList>
            <person name="Liu B."/>
            <person name="Wang J."/>
            <person name="Zhu Y."/>
            <person name="Liu G."/>
            <person name="Chen Q."/>
            <person name="Chen Z."/>
            <person name="Lan J."/>
            <person name="Che J."/>
            <person name="Ge C."/>
            <person name="Shi H."/>
            <person name="Pan Z."/>
            <person name="Liu X."/>
        </authorList>
    </citation>
    <scope>NUCLEOTIDE SEQUENCE [LARGE SCALE GENOMIC DNA]</scope>
    <source>
        <strain evidence="3">DSM 16317</strain>
    </source>
</reference>